<dbReference type="InterPro" id="IPR005835">
    <property type="entry name" value="NTP_transferase_dom"/>
</dbReference>
<dbReference type="Pfam" id="PF00483">
    <property type="entry name" value="NTP_transferase"/>
    <property type="match status" value="1"/>
</dbReference>
<protein>
    <recommendedName>
        <fullName evidence="1">Nucleotidyl transferase domain-containing protein</fullName>
    </recommendedName>
</protein>
<gene>
    <name evidence="2" type="ORF">METZ01_LOCUS230304</name>
</gene>
<dbReference type="AlphaFoldDB" id="A0A382GQN2"/>
<sequence>MIPTQALVLTAGLGKRLRPLSNIRAKPAIPVAGEPLVHRLLRWLVGQGVRNAVLNLHHLPNTITGVIGDGS</sequence>
<feature type="domain" description="Nucleotidyl transferase" evidence="1">
    <location>
        <begin position="6"/>
        <end position="63"/>
    </location>
</feature>
<name>A0A382GQN2_9ZZZZ</name>
<organism evidence="2">
    <name type="scientific">marine metagenome</name>
    <dbReference type="NCBI Taxonomy" id="408172"/>
    <lineage>
        <taxon>unclassified sequences</taxon>
        <taxon>metagenomes</taxon>
        <taxon>ecological metagenomes</taxon>
    </lineage>
</organism>
<dbReference type="SUPFAM" id="SSF53448">
    <property type="entry name" value="Nucleotide-diphospho-sugar transferases"/>
    <property type="match status" value="1"/>
</dbReference>
<dbReference type="Gene3D" id="3.90.550.10">
    <property type="entry name" value="Spore Coat Polysaccharide Biosynthesis Protein SpsA, Chain A"/>
    <property type="match status" value="1"/>
</dbReference>
<dbReference type="EMBL" id="UINC01056889">
    <property type="protein sequence ID" value="SVB77450.1"/>
    <property type="molecule type" value="Genomic_DNA"/>
</dbReference>
<feature type="non-terminal residue" evidence="2">
    <location>
        <position position="71"/>
    </location>
</feature>
<evidence type="ECO:0000259" key="1">
    <source>
        <dbReference type="Pfam" id="PF00483"/>
    </source>
</evidence>
<accession>A0A382GQN2</accession>
<proteinExistence type="predicted"/>
<reference evidence="2" key="1">
    <citation type="submission" date="2018-05" db="EMBL/GenBank/DDBJ databases">
        <authorList>
            <person name="Lanie J.A."/>
            <person name="Ng W.-L."/>
            <person name="Kazmierczak K.M."/>
            <person name="Andrzejewski T.M."/>
            <person name="Davidsen T.M."/>
            <person name="Wayne K.J."/>
            <person name="Tettelin H."/>
            <person name="Glass J.I."/>
            <person name="Rusch D."/>
            <person name="Podicherti R."/>
            <person name="Tsui H.-C.T."/>
            <person name="Winkler M.E."/>
        </authorList>
    </citation>
    <scope>NUCLEOTIDE SEQUENCE</scope>
</reference>
<evidence type="ECO:0000313" key="2">
    <source>
        <dbReference type="EMBL" id="SVB77450.1"/>
    </source>
</evidence>
<dbReference type="InterPro" id="IPR029044">
    <property type="entry name" value="Nucleotide-diphossugar_trans"/>
</dbReference>